<dbReference type="AlphaFoldDB" id="A0A314KV10"/>
<evidence type="ECO:0000313" key="1">
    <source>
        <dbReference type="EMBL" id="OIT33045.1"/>
    </source>
</evidence>
<name>A0A314KV10_NICAT</name>
<comment type="caution">
    <text evidence="1">The sequence shown here is derived from an EMBL/GenBank/DDBJ whole genome shotgun (WGS) entry which is preliminary data.</text>
</comment>
<protein>
    <submittedName>
        <fullName evidence="1">Uncharacterized protein</fullName>
    </submittedName>
</protein>
<keyword evidence="2" id="KW-1185">Reference proteome</keyword>
<evidence type="ECO:0000313" key="2">
    <source>
        <dbReference type="Proteomes" id="UP000187609"/>
    </source>
</evidence>
<sequence length="128" mass="14304">MVDSAKFVFFRFEKIGPLLLLSFEVLGAISSSAGSFRIGFGRFGRPHLHFRPPGAHRRVAEVWGRQLARWNGVKFGGMAWYHSFSAEAFEAFPPEVMAARLAAAMTAMMSVVKTLVIHQQILRKHAAE</sequence>
<accession>A0A314KV10</accession>
<dbReference type="EMBL" id="MJEQ01000955">
    <property type="protein sequence ID" value="OIT33045.1"/>
    <property type="molecule type" value="Genomic_DNA"/>
</dbReference>
<gene>
    <name evidence="1" type="ORF">A4A49_29753</name>
</gene>
<dbReference type="Proteomes" id="UP000187609">
    <property type="component" value="Unassembled WGS sequence"/>
</dbReference>
<dbReference type="Gramene" id="OIT33045">
    <property type="protein sequence ID" value="OIT33045"/>
    <property type="gene ID" value="A4A49_29753"/>
</dbReference>
<proteinExistence type="predicted"/>
<reference evidence="1" key="1">
    <citation type="submission" date="2016-11" db="EMBL/GenBank/DDBJ databases">
        <title>The genome of Nicotiana attenuata.</title>
        <authorList>
            <person name="Xu S."/>
            <person name="Brockmoeller T."/>
            <person name="Gaquerel E."/>
            <person name="Navarro A."/>
            <person name="Kuhl H."/>
            <person name="Gase K."/>
            <person name="Ling Z."/>
            <person name="Zhou W."/>
            <person name="Kreitzer C."/>
            <person name="Stanke M."/>
            <person name="Tang H."/>
            <person name="Lyons E."/>
            <person name="Pandey P."/>
            <person name="Pandey S.P."/>
            <person name="Timmermann B."/>
            <person name="Baldwin I.T."/>
        </authorList>
    </citation>
    <scope>NUCLEOTIDE SEQUENCE [LARGE SCALE GENOMIC DNA]</scope>
    <source>
        <strain evidence="1">UT</strain>
    </source>
</reference>
<organism evidence="1 2">
    <name type="scientific">Nicotiana attenuata</name>
    <name type="common">Coyote tobacco</name>
    <dbReference type="NCBI Taxonomy" id="49451"/>
    <lineage>
        <taxon>Eukaryota</taxon>
        <taxon>Viridiplantae</taxon>
        <taxon>Streptophyta</taxon>
        <taxon>Embryophyta</taxon>
        <taxon>Tracheophyta</taxon>
        <taxon>Spermatophyta</taxon>
        <taxon>Magnoliopsida</taxon>
        <taxon>eudicotyledons</taxon>
        <taxon>Gunneridae</taxon>
        <taxon>Pentapetalae</taxon>
        <taxon>asterids</taxon>
        <taxon>lamiids</taxon>
        <taxon>Solanales</taxon>
        <taxon>Solanaceae</taxon>
        <taxon>Nicotianoideae</taxon>
        <taxon>Nicotianeae</taxon>
        <taxon>Nicotiana</taxon>
    </lineage>
</organism>